<dbReference type="Gene3D" id="3.30.1490.330">
    <property type="match status" value="1"/>
</dbReference>
<dbReference type="InterPro" id="IPR005494">
    <property type="entry name" value="GSPS_pre-ATP-grasp-like_dom"/>
</dbReference>
<dbReference type="SUPFAM" id="SSF56059">
    <property type="entry name" value="Glutathione synthetase ATP-binding domain-like"/>
    <property type="match status" value="1"/>
</dbReference>
<evidence type="ECO:0000256" key="1">
    <source>
        <dbReference type="ARBA" id="ARBA00022598"/>
    </source>
</evidence>
<evidence type="ECO:0000256" key="4">
    <source>
        <dbReference type="ARBA" id="ARBA00022840"/>
    </source>
</evidence>
<evidence type="ECO:0000313" key="8">
    <source>
        <dbReference type="Proteomes" id="UP000234271"/>
    </source>
</evidence>
<reference evidence="8" key="1">
    <citation type="submission" date="2016-12" db="EMBL/GenBank/DDBJ databases">
        <title>Complete Genome Sequence of Beggiatoa leptomitiformis D-401.</title>
        <authorList>
            <person name="Fomenkov A."/>
            <person name="Vincze T."/>
            <person name="Grabovich M."/>
            <person name="Anton B.P."/>
            <person name="Dubinina G."/>
            <person name="Orlova M."/>
            <person name="Belousova E."/>
            <person name="Roberts R.J."/>
        </authorList>
    </citation>
    <scope>NUCLEOTIDE SEQUENCE [LARGE SCALE GENOMIC DNA]</scope>
    <source>
        <strain evidence="8">D-401</strain>
    </source>
</reference>
<evidence type="ECO:0000256" key="2">
    <source>
        <dbReference type="ARBA" id="ARBA00022723"/>
    </source>
</evidence>
<gene>
    <name evidence="7" type="ORF">BLE401_06625</name>
</gene>
<evidence type="ECO:0000256" key="5">
    <source>
        <dbReference type="ARBA" id="ARBA00022842"/>
    </source>
</evidence>
<sequence length="382" mass="44367">MRRIPITPRPDWQARCESIGFQFHTIEYAAGEDPTYWDEKAYYEFNSAQIDTLEAVSNELYQLCLSAVDYIVKNNYFQPFNLSPAYQTYIKNAWERQDPALYGRFDLAWNGSDNPPKLLEFNADTPTALYEASVVQWHWLNEQFPHADQFNSIHEKLIDEWQRFRFYHTQQVYFTVVRDHPEDEGTVNYLRDTALQAGLDIPLLYIDEIGWNGQYFTDLQERKIEALFKLYPWEWLLQEPISEFLLADTVLMIEPAWKILLSNKAILPILWELNPHHPNLLPSYFTAEPLNGTFIEKPTLSREGENVRLVIEGKTILATTGNYANEAKIYQAYQPIEEFSGNYPVLGSWIVGDSACGLGVREDKGPITKNSSRFVPHLFLSA</sequence>
<dbReference type="SUPFAM" id="SSF52440">
    <property type="entry name" value="PreATP-grasp domain"/>
    <property type="match status" value="1"/>
</dbReference>
<keyword evidence="5" id="KW-0460">Magnesium</keyword>
<keyword evidence="8" id="KW-1185">Reference proteome</keyword>
<proteinExistence type="predicted"/>
<dbReference type="Proteomes" id="UP000234271">
    <property type="component" value="Chromosome"/>
</dbReference>
<keyword evidence="4" id="KW-0067">ATP-binding</keyword>
<dbReference type="KEGG" id="blep:AL038_17595"/>
<protein>
    <submittedName>
        <fullName evidence="7">Glutathionylspermidine synthase family protein</fullName>
    </submittedName>
</protein>
<feature type="domain" description="Glutathionylspermidine synthase pre-ATP-grasp-like" evidence="6">
    <location>
        <begin position="12"/>
        <end position="378"/>
    </location>
</feature>
<dbReference type="GO" id="GO:0016874">
    <property type="term" value="F:ligase activity"/>
    <property type="evidence" value="ECO:0007669"/>
    <property type="project" value="UniProtKB-KW"/>
</dbReference>
<dbReference type="OrthoDB" id="9765517at2"/>
<evidence type="ECO:0000259" key="6">
    <source>
        <dbReference type="Pfam" id="PF03738"/>
    </source>
</evidence>
<dbReference type="EMBL" id="CP018889">
    <property type="protein sequence ID" value="AUI68407.1"/>
    <property type="molecule type" value="Genomic_DNA"/>
</dbReference>
<accession>A0A2N9YD64</accession>
<dbReference type="AlphaFoldDB" id="A0A2N9YD64"/>
<dbReference type="Pfam" id="PF03738">
    <property type="entry name" value="GSP_synth"/>
    <property type="match status" value="1"/>
</dbReference>
<keyword evidence="3" id="KW-0547">Nucleotide-binding</keyword>
<organism evidence="7 8">
    <name type="scientific">Beggiatoa leptomitoformis</name>
    <dbReference type="NCBI Taxonomy" id="288004"/>
    <lineage>
        <taxon>Bacteria</taxon>
        <taxon>Pseudomonadati</taxon>
        <taxon>Pseudomonadota</taxon>
        <taxon>Gammaproteobacteria</taxon>
        <taxon>Thiotrichales</taxon>
        <taxon>Thiotrichaceae</taxon>
        <taxon>Beggiatoa</taxon>
    </lineage>
</organism>
<dbReference type="GO" id="GO:0046872">
    <property type="term" value="F:metal ion binding"/>
    <property type="evidence" value="ECO:0007669"/>
    <property type="project" value="UniProtKB-KW"/>
</dbReference>
<keyword evidence="2" id="KW-0479">Metal-binding</keyword>
<dbReference type="RefSeq" id="WP_062155071.1">
    <property type="nucleotide sequence ID" value="NZ_CP012373.2"/>
</dbReference>
<evidence type="ECO:0000256" key="3">
    <source>
        <dbReference type="ARBA" id="ARBA00022741"/>
    </source>
</evidence>
<name>A0A2N9YD64_9GAMM</name>
<dbReference type="GO" id="GO:0005524">
    <property type="term" value="F:ATP binding"/>
    <property type="evidence" value="ECO:0007669"/>
    <property type="project" value="UniProtKB-KW"/>
</dbReference>
<dbReference type="InterPro" id="IPR016185">
    <property type="entry name" value="PreATP-grasp_dom_sf"/>
</dbReference>
<keyword evidence="1" id="KW-0436">Ligase</keyword>
<evidence type="ECO:0000313" key="7">
    <source>
        <dbReference type="EMBL" id="AUI68407.1"/>
    </source>
</evidence>